<keyword evidence="2" id="KW-0732">Signal</keyword>
<evidence type="ECO:0000313" key="3">
    <source>
        <dbReference type="Proteomes" id="UP000515163"/>
    </source>
</evidence>
<dbReference type="KEGG" id="aten:116296003"/>
<dbReference type="InParanoid" id="A0A6P8I4J0"/>
<dbReference type="GeneID" id="116296003"/>
<name>A0A6P8I4J0_ACTTE</name>
<feature type="chain" id="PRO_5028012123" evidence="2">
    <location>
        <begin position="20"/>
        <end position="176"/>
    </location>
</feature>
<evidence type="ECO:0000313" key="4">
    <source>
        <dbReference type="RefSeq" id="XP_031559827.1"/>
    </source>
</evidence>
<reference evidence="4" key="1">
    <citation type="submission" date="2025-08" db="UniProtKB">
        <authorList>
            <consortium name="RefSeq"/>
        </authorList>
    </citation>
    <scope>IDENTIFICATION</scope>
    <source>
        <tissue evidence="4">Tentacle</tissue>
    </source>
</reference>
<dbReference type="Proteomes" id="UP000515163">
    <property type="component" value="Unplaced"/>
</dbReference>
<proteinExistence type="predicted"/>
<feature type="region of interest" description="Disordered" evidence="1">
    <location>
        <begin position="154"/>
        <end position="176"/>
    </location>
</feature>
<dbReference type="RefSeq" id="XP_031559827.1">
    <property type="nucleotide sequence ID" value="XM_031703967.1"/>
</dbReference>
<dbReference type="OrthoDB" id="5947013at2759"/>
<sequence>MHVLVGLFCLCGMLVAANASISRPVLGAAPANEEVPEGGRHPNDDKRYTIEQLNLAARHRNVYYDRAGSDPYGISSPMISHMGKRSVTYRYPAGSDFHSASNPMFARKQMNIEEKRAHIARQNYAARHRNVYLDNYGSDPYGGGSPIVSRQTIRVPHRHGRSAEEKPQTLMQRLRM</sequence>
<feature type="signal peptide" evidence="2">
    <location>
        <begin position="1"/>
        <end position="19"/>
    </location>
</feature>
<protein>
    <submittedName>
        <fullName evidence="4">Uncharacterized protein LOC116296003</fullName>
    </submittedName>
</protein>
<accession>A0A6P8I4J0</accession>
<gene>
    <name evidence="4" type="primary">LOC116296003</name>
</gene>
<evidence type="ECO:0000256" key="2">
    <source>
        <dbReference type="SAM" id="SignalP"/>
    </source>
</evidence>
<dbReference type="AlphaFoldDB" id="A0A6P8I4J0"/>
<evidence type="ECO:0000256" key="1">
    <source>
        <dbReference type="SAM" id="MobiDB-lite"/>
    </source>
</evidence>
<keyword evidence="3" id="KW-1185">Reference proteome</keyword>
<organism evidence="3 4">
    <name type="scientific">Actinia tenebrosa</name>
    <name type="common">Australian red waratah sea anemone</name>
    <dbReference type="NCBI Taxonomy" id="6105"/>
    <lineage>
        <taxon>Eukaryota</taxon>
        <taxon>Metazoa</taxon>
        <taxon>Cnidaria</taxon>
        <taxon>Anthozoa</taxon>
        <taxon>Hexacorallia</taxon>
        <taxon>Actiniaria</taxon>
        <taxon>Actiniidae</taxon>
        <taxon>Actinia</taxon>
    </lineage>
</organism>